<dbReference type="FunFam" id="1.10.10.980:FF:000001">
    <property type="entry name" value="CST complex subunit STN1"/>
    <property type="match status" value="1"/>
</dbReference>
<dbReference type="GO" id="GO:0051052">
    <property type="term" value="P:regulation of DNA metabolic process"/>
    <property type="evidence" value="ECO:0007669"/>
    <property type="project" value="UniProtKB-ARBA"/>
</dbReference>
<dbReference type="InterPro" id="IPR036388">
    <property type="entry name" value="WH-like_DNA-bd_sf"/>
</dbReference>
<dbReference type="Gene3D" id="2.40.50.140">
    <property type="entry name" value="Nucleic acid-binding proteins"/>
    <property type="match status" value="1"/>
</dbReference>
<dbReference type="Pfam" id="PF09170">
    <property type="entry name" value="STN1_2"/>
    <property type="match status" value="1"/>
</dbReference>
<reference evidence="14 15" key="1">
    <citation type="submission" date="2019-01" db="EMBL/GenBank/DDBJ databases">
        <authorList>
            <person name="Alioto T."/>
            <person name="Alioto T."/>
        </authorList>
    </citation>
    <scope>NUCLEOTIDE SEQUENCE [LARGE SCALE GENOMIC DNA]</scope>
</reference>
<evidence type="ECO:0000256" key="2">
    <source>
        <dbReference type="ARBA" id="ARBA00004574"/>
    </source>
</evidence>
<evidence type="ECO:0000313" key="15">
    <source>
        <dbReference type="Proteomes" id="UP000386466"/>
    </source>
</evidence>
<dbReference type="InterPro" id="IPR040260">
    <property type="entry name" value="RFA2-like"/>
</dbReference>
<keyword evidence="15" id="KW-1185">Reference proteome</keyword>
<dbReference type="PANTHER" id="PTHR13989:SF33">
    <property type="entry name" value="CST COMPLEX SUBUNIT STN1"/>
    <property type="match status" value="1"/>
</dbReference>
<evidence type="ECO:0000256" key="8">
    <source>
        <dbReference type="ARBA" id="ARBA00023242"/>
    </source>
</evidence>
<keyword evidence="6" id="KW-0779">Telomere</keyword>
<dbReference type="FunFam" id="1.10.10.10:FF:000275">
    <property type="entry name" value="CST complex subunit STN1"/>
    <property type="match status" value="1"/>
</dbReference>
<comment type="subcellular location">
    <subcellularLocation>
        <location evidence="2">Chromosome</location>
        <location evidence="2">Telomere</location>
    </subcellularLocation>
    <subcellularLocation>
        <location evidence="1">Nucleus</location>
    </subcellularLocation>
</comment>
<dbReference type="AlphaFoldDB" id="A0A485MTK9"/>
<dbReference type="GO" id="GO:0003697">
    <property type="term" value="F:single-stranded DNA binding"/>
    <property type="evidence" value="ECO:0007669"/>
    <property type="project" value="UniProtKB-ARBA"/>
</dbReference>
<evidence type="ECO:0000256" key="6">
    <source>
        <dbReference type="ARBA" id="ARBA00022895"/>
    </source>
</evidence>
<dbReference type="SUPFAM" id="SSF50249">
    <property type="entry name" value="Nucleic acid-binding proteins"/>
    <property type="match status" value="1"/>
</dbReference>
<name>A0A485MTK9_LYNPA</name>
<protein>
    <recommendedName>
        <fullName evidence="4">CST complex subunit STN1</fullName>
    </recommendedName>
    <alternativeName>
        <fullName evidence="10">Oligonucleotide/oligosaccharide-binding fold-containing protein 1</fullName>
    </alternativeName>
    <alternativeName>
        <fullName evidence="9">Suppressor of cdc thirteen homolog</fullName>
    </alternativeName>
</protein>
<feature type="compositionally biased region" description="Low complexity" evidence="11">
    <location>
        <begin position="39"/>
        <end position="59"/>
    </location>
</feature>
<keyword evidence="8" id="KW-0539">Nucleus</keyword>
<proteinExistence type="inferred from homology"/>
<dbReference type="InterPro" id="IPR012340">
    <property type="entry name" value="NA-bd_OB-fold"/>
</dbReference>
<evidence type="ECO:0000256" key="3">
    <source>
        <dbReference type="ARBA" id="ARBA00009698"/>
    </source>
</evidence>
<dbReference type="InterPro" id="IPR018856">
    <property type="entry name" value="Stn1_N"/>
</dbReference>
<dbReference type="InterPro" id="IPR042082">
    <property type="entry name" value="CST_Stn1_wHTH1_sf"/>
</dbReference>
<evidence type="ECO:0000259" key="12">
    <source>
        <dbReference type="Pfam" id="PF09170"/>
    </source>
</evidence>
<sequence>MRRGRGRGGAEPWRNSGSREGRLRWGEVGGWKVGRCVLPPRLLRRPGPGASALGGALAPEAFERPEGPGLRAPQGRGPGASVATRREGLGADRFSDAEPFRVGWKPKPSLPMESESSRPEEETPSLLWGLDPVFLAFAKLYIRDILDLKESCQVPGVFFYNGHPIKQVEILGTVIGRREKDTFYSYGVDDSTGVINCICWKKSNNTESSSALLTTGGPTIGELNLTSQLKKLQETIEQRTKIEIGDIIQIRGYIHTYREEREIRVTTYYKVDDPVCNIQIARMLELPSIYRKVYDQPFQSPALEQESSNPGALDLANLTCLLSEKAKEFLVENKVQTFYRQELETVESLLSLASQPVTHSSCSEQVDVKNETTSKAIHSIFKNAIQLLQEKGFVFQKDDGFDNLYYVTREDKELHRKIHHIIQEDCQKPNHIEKGCHFQHILACARLSVSPRLNEAVLQQVLELLEDQSDIISTMEHYYTAF</sequence>
<dbReference type="GO" id="GO:0042162">
    <property type="term" value="F:telomeric DNA binding"/>
    <property type="evidence" value="ECO:0007669"/>
    <property type="project" value="UniProtKB-ARBA"/>
</dbReference>
<dbReference type="InterPro" id="IPR036390">
    <property type="entry name" value="WH_DNA-bd_sf"/>
</dbReference>
<evidence type="ECO:0000259" key="13">
    <source>
        <dbReference type="Pfam" id="PF10451"/>
    </source>
</evidence>
<organism evidence="14 15">
    <name type="scientific">Lynx pardinus</name>
    <name type="common">Iberian lynx</name>
    <name type="synonym">Felis pardina</name>
    <dbReference type="NCBI Taxonomy" id="191816"/>
    <lineage>
        <taxon>Eukaryota</taxon>
        <taxon>Metazoa</taxon>
        <taxon>Chordata</taxon>
        <taxon>Craniata</taxon>
        <taxon>Vertebrata</taxon>
        <taxon>Euteleostomi</taxon>
        <taxon>Mammalia</taxon>
        <taxon>Eutheria</taxon>
        <taxon>Laurasiatheria</taxon>
        <taxon>Carnivora</taxon>
        <taxon>Feliformia</taxon>
        <taxon>Felidae</taxon>
        <taxon>Felinae</taxon>
        <taxon>Lynx</taxon>
    </lineage>
</organism>
<feature type="region of interest" description="Disordered" evidence="11">
    <location>
        <begin position="1"/>
        <end position="24"/>
    </location>
</feature>
<evidence type="ECO:0000256" key="5">
    <source>
        <dbReference type="ARBA" id="ARBA00022454"/>
    </source>
</evidence>
<evidence type="ECO:0000256" key="10">
    <source>
        <dbReference type="ARBA" id="ARBA00030852"/>
    </source>
</evidence>
<comment type="similarity">
    <text evidence="3">Belongs to the STN1 family.</text>
</comment>
<dbReference type="Gene3D" id="1.10.10.10">
    <property type="entry name" value="Winged helix-like DNA-binding domain superfamily/Winged helix DNA-binding domain"/>
    <property type="match status" value="1"/>
</dbReference>
<evidence type="ECO:0000256" key="1">
    <source>
        <dbReference type="ARBA" id="ARBA00004123"/>
    </source>
</evidence>
<dbReference type="Proteomes" id="UP000386466">
    <property type="component" value="Unassembled WGS sequence"/>
</dbReference>
<evidence type="ECO:0000256" key="9">
    <source>
        <dbReference type="ARBA" id="ARBA00030039"/>
    </source>
</evidence>
<dbReference type="GO" id="GO:1990879">
    <property type="term" value="C:CST complex"/>
    <property type="evidence" value="ECO:0007669"/>
    <property type="project" value="UniProtKB-ARBA"/>
</dbReference>
<dbReference type="PANTHER" id="PTHR13989">
    <property type="entry name" value="REPLICATION PROTEIN A-RELATED"/>
    <property type="match status" value="1"/>
</dbReference>
<dbReference type="SUPFAM" id="SSF46785">
    <property type="entry name" value="Winged helix' DNA-binding domain"/>
    <property type="match status" value="1"/>
</dbReference>
<feature type="region of interest" description="Disordered" evidence="11">
    <location>
        <begin position="39"/>
        <end position="124"/>
    </location>
</feature>
<evidence type="ECO:0000256" key="7">
    <source>
        <dbReference type="ARBA" id="ARBA00023125"/>
    </source>
</evidence>
<dbReference type="Gene3D" id="1.10.10.980">
    <property type="entry name" value="CST, Suppressor of Cdc13 homolog, complex subunit STN1, N-terminal domain"/>
    <property type="match status" value="1"/>
</dbReference>
<feature type="domain" description="CST complex subunit Stn1 N-terminal" evidence="13">
    <location>
        <begin position="156"/>
        <end position="210"/>
    </location>
</feature>
<feature type="compositionally biased region" description="Basic and acidic residues" evidence="11">
    <location>
        <begin position="84"/>
        <end position="99"/>
    </location>
</feature>
<evidence type="ECO:0000256" key="11">
    <source>
        <dbReference type="SAM" id="MobiDB-lite"/>
    </source>
</evidence>
<dbReference type="InterPro" id="IPR015253">
    <property type="entry name" value="CST_STN1_C"/>
</dbReference>
<feature type="domain" description="Stn1 C-terminal" evidence="12">
    <location>
        <begin position="317"/>
        <end position="482"/>
    </location>
</feature>
<evidence type="ECO:0000256" key="4">
    <source>
        <dbReference type="ARBA" id="ARBA00017411"/>
    </source>
</evidence>
<dbReference type="CDD" id="cd04483">
    <property type="entry name" value="hOBFC1_like"/>
    <property type="match status" value="1"/>
</dbReference>
<dbReference type="FunFam" id="2.40.50.140:FF:000181">
    <property type="entry name" value="CST complex subunit STN1"/>
    <property type="match status" value="1"/>
</dbReference>
<dbReference type="Pfam" id="PF10451">
    <property type="entry name" value="Stn1"/>
    <property type="match status" value="1"/>
</dbReference>
<keyword evidence="7" id="KW-0238">DNA-binding</keyword>
<dbReference type="EMBL" id="CAAGRJ010006514">
    <property type="protein sequence ID" value="VFV24391.1"/>
    <property type="molecule type" value="Genomic_DNA"/>
</dbReference>
<accession>A0A485MTK9</accession>
<keyword evidence="5" id="KW-0158">Chromosome</keyword>
<evidence type="ECO:0000313" key="14">
    <source>
        <dbReference type="EMBL" id="VFV24391.1"/>
    </source>
</evidence>
<gene>
    <name evidence="14" type="ORF">LYPA_23C006645</name>
</gene>